<dbReference type="OrthoDB" id="9795599at2"/>
<dbReference type="EMBL" id="FODY01000008">
    <property type="protein sequence ID" value="SEP00792.1"/>
    <property type="molecule type" value="Genomic_DNA"/>
</dbReference>
<dbReference type="InterPro" id="IPR015867">
    <property type="entry name" value="N-reg_PII/ATP_PRibTrfase_C"/>
</dbReference>
<dbReference type="InterPro" id="IPR003793">
    <property type="entry name" value="UPF0166"/>
</dbReference>
<evidence type="ECO:0000313" key="2">
    <source>
        <dbReference type="EMBL" id="SEP00792.1"/>
    </source>
</evidence>
<dbReference type="STRING" id="112903.SAMN04490178_108133"/>
<gene>
    <name evidence="2" type="ORF">SAMN04490178_108133</name>
</gene>
<protein>
    <submittedName>
        <fullName evidence="2">Uncharacterized ACR, COG1993</fullName>
    </submittedName>
</protein>
<keyword evidence="3" id="KW-1185">Reference proteome</keyword>
<sequence length="144" mass="16321">MQEKDPVLRICIYLQTTDRYRGRSLYQAVVGKAKALGIVRVAALQGCMGYGGSDTWHVEQPWKLCQEIPVMIEVLDRESRLRQLLNCLDDMCSDGMVTVEPVKETDFKGLVPVAPAGRLWLNRLYRLLGCFKRRVCLIYLVSGG</sequence>
<dbReference type="Pfam" id="PF02641">
    <property type="entry name" value="DUF190"/>
    <property type="match status" value="1"/>
</dbReference>
<reference evidence="2 3" key="1">
    <citation type="submission" date="2016-10" db="EMBL/GenBank/DDBJ databases">
        <authorList>
            <person name="de Groot N.N."/>
        </authorList>
    </citation>
    <scope>NUCLEOTIDE SEQUENCE [LARGE SCALE GENOMIC DNA]</scope>
    <source>
        <strain evidence="2 3">DSM 13305</strain>
    </source>
</reference>
<dbReference type="PANTHER" id="PTHR35983:SF1">
    <property type="entry name" value="UPF0166 PROTEIN TM_0021"/>
    <property type="match status" value="1"/>
</dbReference>
<dbReference type="InterPro" id="IPR011322">
    <property type="entry name" value="N-reg_PII-like_a/b"/>
</dbReference>
<dbReference type="PANTHER" id="PTHR35983">
    <property type="entry name" value="UPF0166 PROTEIN TM_0021"/>
    <property type="match status" value="1"/>
</dbReference>
<accession>A0A1H8UBZ9</accession>
<dbReference type="Proteomes" id="UP000198847">
    <property type="component" value="Unassembled WGS sequence"/>
</dbReference>
<evidence type="ECO:0000256" key="1">
    <source>
        <dbReference type="ARBA" id="ARBA00010554"/>
    </source>
</evidence>
<name>A0A1H8UBZ9_9FIRM</name>
<proteinExistence type="inferred from homology"/>
<dbReference type="RefSeq" id="WP_091745910.1">
    <property type="nucleotide sequence ID" value="NZ_FODY01000008.1"/>
</dbReference>
<comment type="similarity">
    <text evidence="1">Belongs to the UPF0166 family.</text>
</comment>
<dbReference type="Gene3D" id="3.30.70.120">
    <property type="match status" value="1"/>
</dbReference>
<dbReference type="SUPFAM" id="SSF54913">
    <property type="entry name" value="GlnB-like"/>
    <property type="match status" value="1"/>
</dbReference>
<dbReference type="AlphaFoldDB" id="A0A1H8UBZ9"/>
<organism evidence="2 3">
    <name type="scientific">Propionispora vibrioides</name>
    <dbReference type="NCBI Taxonomy" id="112903"/>
    <lineage>
        <taxon>Bacteria</taxon>
        <taxon>Bacillati</taxon>
        <taxon>Bacillota</taxon>
        <taxon>Negativicutes</taxon>
        <taxon>Selenomonadales</taxon>
        <taxon>Sporomusaceae</taxon>
        <taxon>Propionispora</taxon>
    </lineage>
</organism>
<evidence type="ECO:0000313" key="3">
    <source>
        <dbReference type="Proteomes" id="UP000198847"/>
    </source>
</evidence>